<dbReference type="Pfam" id="PF06305">
    <property type="entry name" value="LapA_dom"/>
    <property type="match status" value="1"/>
</dbReference>
<reference evidence="8" key="1">
    <citation type="journal article" date="2019" name="Int. J. Syst. Evol. Microbiol.">
        <title>The Global Catalogue of Microorganisms (GCM) 10K type strain sequencing project: providing services to taxonomists for standard genome sequencing and annotation.</title>
        <authorList>
            <consortium name="The Broad Institute Genomics Platform"/>
            <consortium name="The Broad Institute Genome Sequencing Center for Infectious Disease"/>
            <person name="Wu L."/>
            <person name="Ma J."/>
        </authorList>
    </citation>
    <scope>NUCLEOTIDE SEQUENCE [LARGE SCALE GENOMIC DNA]</scope>
    <source>
        <strain evidence="8">CGMCC 1.15905</strain>
    </source>
</reference>
<organism evidence="7 8">
    <name type="scientific">Arenimonas soli</name>
    <dbReference type="NCBI Taxonomy" id="2269504"/>
    <lineage>
        <taxon>Bacteria</taxon>
        <taxon>Pseudomonadati</taxon>
        <taxon>Pseudomonadota</taxon>
        <taxon>Gammaproteobacteria</taxon>
        <taxon>Lysobacterales</taxon>
        <taxon>Lysobacteraceae</taxon>
        <taxon>Arenimonas</taxon>
    </lineage>
</organism>
<evidence type="ECO:0000256" key="3">
    <source>
        <dbReference type="ARBA" id="ARBA00022989"/>
    </source>
</evidence>
<feature type="domain" description="Lipopolysaccharide assembly protein A" evidence="6">
    <location>
        <begin position="23"/>
        <end position="75"/>
    </location>
</feature>
<feature type="transmembrane region" description="Helical" evidence="5">
    <location>
        <begin position="40"/>
        <end position="66"/>
    </location>
</feature>
<evidence type="ECO:0000256" key="5">
    <source>
        <dbReference type="SAM" id="Phobius"/>
    </source>
</evidence>
<keyword evidence="3 5" id="KW-1133">Transmembrane helix</keyword>
<dbReference type="RefSeq" id="WP_188662161.1">
    <property type="nucleotide sequence ID" value="NZ_BMKC01000001.1"/>
</dbReference>
<comment type="caution">
    <text evidence="7">The sequence shown here is derived from an EMBL/GenBank/DDBJ whole genome shotgun (WGS) entry which is preliminary data.</text>
</comment>
<proteinExistence type="predicted"/>
<keyword evidence="8" id="KW-1185">Reference proteome</keyword>
<evidence type="ECO:0000256" key="1">
    <source>
        <dbReference type="ARBA" id="ARBA00022475"/>
    </source>
</evidence>
<sequence>MRLIKALLALLFVVFGVLFGALNRDPVSIDLGVWQVHNLSLGTSLLLAVLAGAILAGFVLTASVIWPLRHRMRREKPAAQAPVPGPEDHD</sequence>
<evidence type="ECO:0000313" key="7">
    <source>
        <dbReference type="EMBL" id="GGA75128.1"/>
    </source>
</evidence>
<evidence type="ECO:0000313" key="8">
    <source>
        <dbReference type="Proteomes" id="UP000623419"/>
    </source>
</evidence>
<protein>
    <recommendedName>
        <fullName evidence="6">Lipopolysaccharide assembly protein A domain-containing protein</fullName>
    </recommendedName>
</protein>
<gene>
    <name evidence="7" type="ORF">GCM10011521_11630</name>
</gene>
<dbReference type="Proteomes" id="UP000623419">
    <property type="component" value="Unassembled WGS sequence"/>
</dbReference>
<keyword evidence="1" id="KW-1003">Cell membrane</keyword>
<dbReference type="InterPro" id="IPR010445">
    <property type="entry name" value="LapA_dom"/>
</dbReference>
<evidence type="ECO:0000256" key="2">
    <source>
        <dbReference type="ARBA" id="ARBA00022692"/>
    </source>
</evidence>
<dbReference type="EMBL" id="BMKC01000001">
    <property type="protein sequence ID" value="GGA75128.1"/>
    <property type="molecule type" value="Genomic_DNA"/>
</dbReference>
<keyword evidence="4 5" id="KW-0472">Membrane</keyword>
<accession>A0ABQ1HFC5</accession>
<name>A0ABQ1HFC5_9GAMM</name>
<evidence type="ECO:0000259" key="6">
    <source>
        <dbReference type="Pfam" id="PF06305"/>
    </source>
</evidence>
<evidence type="ECO:0000256" key="4">
    <source>
        <dbReference type="ARBA" id="ARBA00023136"/>
    </source>
</evidence>
<keyword evidence="2 5" id="KW-0812">Transmembrane</keyword>